<dbReference type="Pfam" id="PF01588">
    <property type="entry name" value="tRNA_bind"/>
    <property type="match status" value="1"/>
</dbReference>
<feature type="domain" description="TRNA-binding" evidence="9">
    <location>
        <begin position="138"/>
        <end position="239"/>
    </location>
</feature>
<dbReference type="InterPro" id="IPR051270">
    <property type="entry name" value="Tyrosine-tRNA_ligase_regulator"/>
</dbReference>
<accession>A0A6L2PMZ0</accession>
<keyword evidence="11" id="KW-1185">Reference proteome</keyword>
<dbReference type="SUPFAM" id="SSF50249">
    <property type="entry name" value="Nucleic acid-binding proteins"/>
    <property type="match status" value="1"/>
</dbReference>
<organism evidence="10 11">
    <name type="scientific">Coptotermes formosanus</name>
    <name type="common">Formosan subterranean termite</name>
    <dbReference type="NCBI Taxonomy" id="36987"/>
    <lineage>
        <taxon>Eukaryota</taxon>
        <taxon>Metazoa</taxon>
        <taxon>Ecdysozoa</taxon>
        <taxon>Arthropoda</taxon>
        <taxon>Hexapoda</taxon>
        <taxon>Insecta</taxon>
        <taxon>Pterygota</taxon>
        <taxon>Neoptera</taxon>
        <taxon>Polyneoptera</taxon>
        <taxon>Dictyoptera</taxon>
        <taxon>Blattodea</taxon>
        <taxon>Blattoidea</taxon>
        <taxon>Termitoidae</taxon>
        <taxon>Rhinotermitidae</taxon>
        <taxon>Coptotermes</taxon>
    </lineage>
</organism>
<dbReference type="GO" id="GO:0000049">
    <property type="term" value="F:tRNA binding"/>
    <property type="evidence" value="ECO:0007669"/>
    <property type="project" value="UniProtKB-UniRule"/>
</dbReference>
<proteinExistence type="predicted"/>
<dbReference type="InterPro" id="IPR002547">
    <property type="entry name" value="tRNA-bd_dom"/>
</dbReference>
<evidence type="ECO:0000259" key="9">
    <source>
        <dbReference type="PROSITE" id="PS50886"/>
    </source>
</evidence>
<evidence type="ECO:0000313" key="10">
    <source>
        <dbReference type="EMBL" id="GFG32880.1"/>
    </source>
</evidence>
<keyword evidence="4 6" id="KW-0694">RNA-binding</keyword>
<protein>
    <recommendedName>
        <fullName evidence="9">tRNA-binding domain-containing protein</fullName>
    </recommendedName>
</protein>
<keyword evidence="7" id="KW-0175">Coiled coil</keyword>
<dbReference type="FunCoup" id="A0A6L2PMZ0">
    <property type="interactions" value="1629"/>
</dbReference>
<feature type="compositionally biased region" description="Gly residues" evidence="8">
    <location>
        <begin position="119"/>
        <end position="130"/>
    </location>
</feature>
<dbReference type="PROSITE" id="PS50886">
    <property type="entry name" value="TRBD"/>
    <property type="match status" value="1"/>
</dbReference>
<reference evidence="11" key="1">
    <citation type="submission" date="2020-01" db="EMBL/GenBank/DDBJ databases">
        <title>Draft genome sequence of the Termite Coptotermes fromosanus.</title>
        <authorList>
            <person name="Itakura S."/>
            <person name="Yosikawa Y."/>
            <person name="Umezawa K."/>
        </authorList>
    </citation>
    <scope>NUCLEOTIDE SEQUENCE [LARGE SCALE GENOMIC DNA]</scope>
</reference>
<evidence type="ECO:0000256" key="2">
    <source>
        <dbReference type="ARBA" id="ARBA00022490"/>
    </source>
</evidence>
<gene>
    <name evidence="10" type="ORF">Cfor_02493</name>
</gene>
<feature type="compositionally biased region" description="Basic and acidic residues" evidence="8">
    <location>
        <begin position="95"/>
        <end position="116"/>
    </location>
</feature>
<feature type="region of interest" description="Disordered" evidence="8">
    <location>
        <begin position="89"/>
        <end position="136"/>
    </location>
</feature>
<dbReference type="EMBL" id="BLKM01011336">
    <property type="protein sequence ID" value="GFG32880.1"/>
    <property type="molecule type" value="Genomic_DNA"/>
</dbReference>
<dbReference type="PANTHER" id="PTHR11586:SF33">
    <property type="entry name" value="AMINOACYL TRNA SYNTHASE COMPLEX-INTERACTING MULTIFUNCTIONAL PROTEIN 1"/>
    <property type="match status" value="1"/>
</dbReference>
<keyword evidence="2" id="KW-0963">Cytoplasm</keyword>
<dbReference type="OrthoDB" id="197206at2759"/>
<dbReference type="GO" id="GO:0005737">
    <property type="term" value="C:cytoplasm"/>
    <property type="evidence" value="ECO:0007669"/>
    <property type="project" value="UniProtKB-SubCell"/>
</dbReference>
<dbReference type="InParanoid" id="A0A6L2PMZ0"/>
<dbReference type="Proteomes" id="UP000502823">
    <property type="component" value="Unassembled WGS sequence"/>
</dbReference>
<evidence type="ECO:0000256" key="6">
    <source>
        <dbReference type="PROSITE-ProRule" id="PRU00209"/>
    </source>
</evidence>
<dbReference type="GO" id="GO:0006412">
    <property type="term" value="P:translation"/>
    <property type="evidence" value="ECO:0007669"/>
    <property type="project" value="UniProtKB-KW"/>
</dbReference>
<evidence type="ECO:0000256" key="1">
    <source>
        <dbReference type="ARBA" id="ARBA00004496"/>
    </source>
</evidence>
<evidence type="ECO:0000256" key="3">
    <source>
        <dbReference type="ARBA" id="ARBA00022555"/>
    </source>
</evidence>
<keyword evidence="5" id="KW-0648">Protein biosynthesis</keyword>
<comment type="caution">
    <text evidence="10">The sequence shown here is derived from an EMBL/GenBank/DDBJ whole genome shotgun (WGS) entry which is preliminary data.</text>
</comment>
<evidence type="ECO:0000256" key="7">
    <source>
        <dbReference type="SAM" id="Coils"/>
    </source>
</evidence>
<name>A0A6L2PMZ0_COPFO</name>
<dbReference type="CDD" id="cd02799">
    <property type="entry name" value="tRNA_bind_EMAP-II_like"/>
    <property type="match status" value="1"/>
</dbReference>
<dbReference type="FunFam" id="2.40.50.140:FF:000047">
    <property type="entry name" value="tyrosine--tRNA ligase, cytoplasmic isoform X2"/>
    <property type="match status" value="1"/>
</dbReference>
<evidence type="ECO:0000313" key="11">
    <source>
        <dbReference type="Proteomes" id="UP000502823"/>
    </source>
</evidence>
<dbReference type="InterPro" id="IPR012340">
    <property type="entry name" value="NA-bd_OB-fold"/>
</dbReference>
<evidence type="ECO:0000256" key="4">
    <source>
        <dbReference type="ARBA" id="ARBA00022884"/>
    </source>
</evidence>
<feature type="coiled-coil region" evidence="7">
    <location>
        <begin position="19"/>
        <end position="53"/>
    </location>
</feature>
<evidence type="ECO:0000256" key="8">
    <source>
        <dbReference type="SAM" id="MobiDB-lite"/>
    </source>
</evidence>
<keyword evidence="3 6" id="KW-0820">tRNA-binding</keyword>
<evidence type="ECO:0000256" key="5">
    <source>
        <dbReference type="ARBA" id="ARBA00022917"/>
    </source>
</evidence>
<sequence length="299" mass="32527">MLHFDWSFQVAEVKNLSTQEKNRGRVKALEAENEKLRKEIEEWKDKLIKLEIASGIKQVPLPSKNMTRVPQSHDKPMKTSHLVEETLKSVASNDTDQHHGDNATKKKKEKPAEGKKAKGGGGGNGSGGGVTAEEPPVDVGRLDFRVGRILSAKKHPDADSLYVEEIDVGEGKARTVVSGLVKFIPVEELQNRLVVLLCNLKPVKMRGVTSEAMVMCASTPDKVEILLPPPESVPGDEVHVEGYPRVPDPVLNPKKKIFETVAPDLKTNSERVATFKGALFNVPGKGVVTAASLVGVSIK</sequence>
<comment type="subcellular location">
    <subcellularLocation>
        <location evidence="1">Cytoplasm</location>
    </subcellularLocation>
</comment>
<dbReference type="Gene3D" id="2.40.50.140">
    <property type="entry name" value="Nucleic acid-binding proteins"/>
    <property type="match status" value="1"/>
</dbReference>
<dbReference type="AlphaFoldDB" id="A0A6L2PMZ0"/>
<dbReference type="PANTHER" id="PTHR11586">
    <property type="entry name" value="TRNA-AMINOACYLATION COFACTOR ARC1 FAMILY MEMBER"/>
    <property type="match status" value="1"/>
</dbReference>